<sequence length="183" mass="17480">MAGASAPPAISAGPAAVTVVLPRTAVSSPVVGPEPGPAVEPAVAPTGRARSGVASRLTMLASPTMGAEGGAVAADGTEAGWPLWPIGVRRTRPANRDCCERSCHDGRATRRTGAPTAAAVSPAAGATDPLPATVAGAPLPGLVACPALVGGAGSTDVERETVEGAPPVGAGGAGGVGSTDVER</sequence>
<reference evidence="3" key="1">
    <citation type="journal article" date="2019" name="Int. J. Syst. Evol. Microbiol.">
        <title>The Global Catalogue of Microorganisms (GCM) 10K type strain sequencing project: providing services to taxonomists for standard genome sequencing and annotation.</title>
        <authorList>
            <consortium name="The Broad Institute Genomics Platform"/>
            <consortium name="The Broad Institute Genome Sequencing Center for Infectious Disease"/>
            <person name="Wu L."/>
            <person name="Ma J."/>
        </authorList>
    </citation>
    <scope>NUCLEOTIDE SEQUENCE [LARGE SCALE GENOMIC DNA]</scope>
    <source>
        <strain evidence="3">JCM 18531</strain>
    </source>
</reference>
<name>A0ABP8XNF5_9ACTN</name>
<dbReference type="EMBL" id="BAABKM010000002">
    <property type="protein sequence ID" value="GAA4711784.1"/>
    <property type="molecule type" value="Genomic_DNA"/>
</dbReference>
<gene>
    <name evidence="2" type="ORF">GCM10023349_33480</name>
</gene>
<protein>
    <submittedName>
        <fullName evidence="2">Uncharacterized protein</fullName>
    </submittedName>
</protein>
<evidence type="ECO:0000256" key="1">
    <source>
        <dbReference type="SAM" id="MobiDB-lite"/>
    </source>
</evidence>
<feature type="compositionally biased region" description="Low complexity" evidence="1">
    <location>
        <begin position="111"/>
        <end position="124"/>
    </location>
</feature>
<evidence type="ECO:0000313" key="2">
    <source>
        <dbReference type="EMBL" id="GAA4711784.1"/>
    </source>
</evidence>
<feature type="region of interest" description="Disordered" evidence="1">
    <location>
        <begin position="154"/>
        <end position="183"/>
    </location>
</feature>
<accession>A0ABP8XNF5</accession>
<keyword evidence="3" id="KW-1185">Reference proteome</keyword>
<feature type="region of interest" description="Disordered" evidence="1">
    <location>
        <begin position="105"/>
        <end position="124"/>
    </location>
</feature>
<evidence type="ECO:0000313" key="3">
    <source>
        <dbReference type="Proteomes" id="UP001499974"/>
    </source>
</evidence>
<proteinExistence type="predicted"/>
<comment type="caution">
    <text evidence="2">The sequence shown here is derived from an EMBL/GenBank/DDBJ whole genome shotgun (WGS) entry which is preliminary data.</text>
</comment>
<organism evidence="2 3">
    <name type="scientific">Nocardioides conyzicola</name>
    <dbReference type="NCBI Taxonomy" id="1651781"/>
    <lineage>
        <taxon>Bacteria</taxon>
        <taxon>Bacillati</taxon>
        <taxon>Actinomycetota</taxon>
        <taxon>Actinomycetes</taxon>
        <taxon>Propionibacteriales</taxon>
        <taxon>Nocardioidaceae</taxon>
        <taxon>Nocardioides</taxon>
    </lineage>
</organism>
<dbReference type="Proteomes" id="UP001499974">
    <property type="component" value="Unassembled WGS sequence"/>
</dbReference>